<dbReference type="PROSITE" id="PS00046">
    <property type="entry name" value="HISTONE_H2A"/>
    <property type="match status" value="1"/>
</dbReference>
<evidence type="ECO:0000313" key="7">
    <source>
        <dbReference type="EnsemblPlants" id="Solyc05g014840.2.1.1"/>
    </source>
</evidence>
<comment type="similarity">
    <text evidence="3">Belongs to the histone H2A family.</text>
</comment>
<dbReference type="InterPro" id="IPR032458">
    <property type="entry name" value="Histone_H2A_CS"/>
</dbReference>
<dbReference type="Gramene" id="Solyc05g014840.2.1">
    <property type="protein sequence ID" value="Solyc05g014840.2.1.1"/>
    <property type="gene ID" value="Solyc05g014840.2"/>
</dbReference>
<dbReference type="Gene3D" id="1.10.20.10">
    <property type="entry name" value="Histone, subunit A"/>
    <property type="match status" value="1"/>
</dbReference>
<name>A0A3Q7GH05_SOLLC</name>
<dbReference type="InParanoid" id="A0A3Q7GH05"/>
<evidence type="ECO:0000256" key="3">
    <source>
        <dbReference type="ARBA" id="ARBA00010691"/>
    </source>
</evidence>
<dbReference type="Proteomes" id="UP000004994">
    <property type="component" value="Chromosome 5"/>
</dbReference>
<reference evidence="7" key="1">
    <citation type="journal article" date="2012" name="Nature">
        <title>The tomato genome sequence provides insights into fleshy fruit evolution.</title>
        <authorList>
            <consortium name="Tomato Genome Consortium"/>
        </authorList>
    </citation>
    <scope>NUCLEOTIDE SEQUENCE [LARGE SCALE GENOMIC DNA]</scope>
    <source>
        <strain evidence="7">cv. Heinz 1706</strain>
    </source>
</reference>
<evidence type="ECO:0000256" key="4">
    <source>
        <dbReference type="ARBA" id="ARBA00022454"/>
    </source>
</evidence>
<evidence type="ECO:0008006" key="9">
    <source>
        <dbReference type="Google" id="ProtNLM"/>
    </source>
</evidence>
<dbReference type="STRING" id="4081.A0A3Q7GH05"/>
<evidence type="ECO:0000313" key="8">
    <source>
        <dbReference type="Proteomes" id="UP000004994"/>
    </source>
</evidence>
<sequence length="61" mass="6559">MAGKGKNLGSNVKRRSGSSKAGLKFPVARIARSLKVGKYAKHVSDEAPVFLAVVLEYLEVE</sequence>
<evidence type="ECO:0000256" key="1">
    <source>
        <dbReference type="ARBA" id="ARBA00004123"/>
    </source>
</evidence>
<dbReference type="GO" id="GO:0003677">
    <property type="term" value="F:DNA binding"/>
    <property type="evidence" value="ECO:0007669"/>
    <property type="project" value="InterPro"/>
</dbReference>
<dbReference type="PANTHER" id="PTHR23430">
    <property type="entry name" value="HISTONE H2A"/>
    <property type="match status" value="1"/>
</dbReference>
<dbReference type="SUPFAM" id="SSF47113">
    <property type="entry name" value="Histone-fold"/>
    <property type="match status" value="1"/>
</dbReference>
<dbReference type="InterPro" id="IPR009072">
    <property type="entry name" value="Histone-fold"/>
</dbReference>
<dbReference type="GO" id="GO:0000786">
    <property type="term" value="C:nucleosome"/>
    <property type="evidence" value="ECO:0000318"/>
    <property type="project" value="GO_Central"/>
</dbReference>
<dbReference type="GO" id="GO:0046982">
    <property type="term" value="F:protein heterodimerization activity"/>
    <property type="evidence" value="ECO:0007669"/>
    <property type="project" value="InterPro"/>
</dbReference>
<dbReference type="GO" id="GO:0030527">
    <property type="term" value="F:structural constituent of chromatin"/>
    <property type="evidence" value="ECO:0000318"/>
    <property type="project" value="GO_Central"/>
</dbReference>
<proteinExistence type="inferred from homology"/>
<accession>A0A3Q7GH05</accession>
<evidence type="ECO:0000256" key="2">
    <source>
        <dbReference type="ARBA" id="ARBA00004286"/>
    </source>
</evidence>
<dbReference type="GO" id="GO:0005634">
    <property type="term" value="C:nucleus"/>
    <property type="evidence" value="ECO:0000318"/>
    <property type="project" value="GO_Central"/>
</dbReference>
<dbReference type="PRINTS" id="PR00620">
    <property type="entry name" value="HISTONEH2A"/>
</dbReference>
<dbReference type="GO" id="GO:0031507">
    <property type="term" value="P:heterochromatin formation"/>
    <property type="evidence" value="ECO:0000318"/>
    <property type="project" value="GO_Central"/>
</dbReference>
<comment type="subcellular location">
    <subcellularLocation>
        <location evidence="2">Chromosome</location>
    </subcellularLocation>
    <subcellularLocation>
        <location evidence="1">Nucleus</location>
    </subcellularLocation>
</comment>
<dbReference type="AlphaFoldDB" id="A0A3Q7GH05"/>
<feature type="region of interest" description="Disordered" evidence="6">
    <location>
        <begin position="1"/>
        <end position="20"/>
    </location>
</feature>
<evidence type="ECO:0000256" key="6">
    <source>
        <dbReference type="SAM" id="MobiDB-lite"/>
    </source>
</evidence>
<evidence type="ECO:0000256" key="5">
    <source>
        <dbReference type="ARBA" id="ARBA00023242"/>
    </source>
</evidence>
<dbReference type="PaxDb" id="4081-Solyc05g014840.1.1"/>
<keyword evidence="5" id="KW-0539">Nucleus</keyword>
<protein>
    <recommendedName>
        <fullName evidence="9">Histone H2A</fullName>
    </recommendedName>
</protein>
<dbReference type="InterPro" id="IPR002119">
    <property type="entry name" value="Histone_H2A"/>
</dbReference>
<reference evidence="7" key="2">
    <citation type="submission" date="2019-01" db="UniProtKB">
        <authorList>
            <consortium name="EnsemblPlants"/>
        </authorList>
    </citation>
    <scope>IDENTIFICATION</scope>
    <source>
        <strain evidence="7">cv. Heinz 1706</strain>
    </source>
</reference>
<organism evidence="7">
    <name type="scientific">Solanum lycopersicum</name>
    <name type="common">Tomato</name>
    <name type="synonym">Lycopersicon esculentum</name>
    <dbReference type="NCBI Taxonomy" id="4081"/>
    <lineage>
        <taxon>Eukaryota</taxon>
        <taxon>Viridiplantae</taxon>
        <taxon>Streptophyta</taxon>
        <taxon>Embryophyta</taxon>
        <taxon>Tracheophyta</taxon>
        <taxon>Spermatophyta</taxon>
        <taxon>Magnoliopsida</taxon>
        <taxon>eudicotyledons</taxon>
        <taxon>Gunneridae</taxon>
        <taxon>Pentapetalae</taxon>
        <taxon>asterids</taxon>
        <taxon>lamiids</taxon>
        <taxon>Solanales</taxon>
        <taxon>Solanaceae</taxon>
        <taxon>Solanoideae</taxon>
        <taxon>Solaneae</taxon>
        <taxon>Solanum</taxon>
        <taxon>Solanum subgen. Lycopersicon</taxon>
    </lineage>
</organism>
<keyword evidence="4" id="KW-0158">Chromosome</keyword>
<keyword evidence="8" id="KW-1185">Reference proteome</keyword>
<dbReference type="OMA" id="LAAEVCY"/>
<dbReference type="EnsemblPlants" id="Solyc05g014840.2.1">
    <property type="protein sequence ID" value="Solyc05g014840.2.1.1"/>
    <property type="gene ID" value="Solyc05g014840.2"/>
</dbReference>